<dbReference type="AlphaFoldDB" id="A0A022RCA6"/>
<keyword evidence="2" id="KW-1185">Reference proteome</keyword>
<dbReference type="EMBL" id="KI630513">
    <property type="protein sequence ID" value="EYU37876.1"/>
    <property type="molecule type" value="Genomic_DNA"/>
</dbReference>
<gene>
    <name evidence="1" type="ORF">MIMGU_mgv1a0091312mg</name>
</gene>
<evidence type="ECO:0000313" key="2">
    <source>
        <dbReference type="Proteomes" id="UP000030748"/>
    </source>
</evidence>
<organism evidence="1 2">
    <name type="scientific">Erythranthe guttata</name>
    <name type="common">Yellow monkey flower</name>
    <name type="synonym">Mimulus guttatus</name>
    <dbReference type="NCBI Taxonomy" id="4155"/>
    <lineage>
        <taxon>Eukaryota</taxon>
        <taxon>Viridiplantae</taxon>
        <taxon>Streptophyta</taxon>
        <taxon>Embryophyta</taxon>
        <taxon>Tracheophyta</taxon>
        <taxon>Spermatophyta</taxon>
        <taxon>Magnoliopsida</taxon>
        <taxon>eudicotyledons</taxon>
        <taxon>Gunneridae</taxon>
        <taxon>Pentapetalae</taxon>
        <taxon>asterids</taxon>
        <taxon>lamiids</taxon>
        <taxon>Lamiales</taxon>
        <taxon>Phrymaceae</taxon>
        <taxon>Erythranthe</taxon>
    </lineage>
</organism>
<name>A0A022RCA6_ERYGU</name>
<reference evidence="1 2" key="1">
    <citation type="journal article" date="2013" name="Proc. Natl. Acad. Sci. U.S.A.">
        <title>Fine-scale variation in meiotic recombination in Mimulus inferred from population shotgun sequencing.</title>
        <authorList>
            <person name="Hellsten U."/>
            <person name="Wright K.M."/>
            <person name="Jenkins J."/>
            <person name="Shu S."/>
            <person name="Yuan Y."/>
            <person name="Wessler S.R."/>
            <person name="Schmutz J."/>
            <person name="Willis J.H."/>
            <person name="Rokhsar D.S."/>
        </authorList>
    </citation>
    <scope>NUCLEOTIDE SEQUENCE [LARGE SCALE GENOMIC DNA]</scope>
    <source>
        <strain evidence="2">cv. DUN x IM62</strain>
    </source>
</reference>
<proteinExistence type="predicted"/>
<evidence type="ECO:0000313" key="1">
    <source>
        <dbReference type="EMBL" id="EYU37876.1"/>
    </source>
</evidence>
<sequence length="47" mass="5340">MHSSKLDEPIFTKFQQHIHTSMSKISNIGGWQQCVLISVSKPDIDAR</sequence>
<feature type="non-terminal residue" evidence="1">
    <location>
        <position position="47"/>
    </location>
</feature>
<accession>A0A022RCA6</accession>
<protein>
    <submittedName>
        <fullName evidence="1">Uncharacterized protein</fullName>
    </submittedName>
</protein>
<dbReference type="Proteomes" id="UP000030748">
    <property type="component" value="Unassembled WGS sequence"/>
</dbReference>